<keyword evidence="5" id="KW-0456">Lyase</keyword>
<reference evidence="7" key="1">
    <citation type="submission" date="2018-05" db="EMBL/GenBank/DDBJ databases">
        <authorList>
            <person name="Lanie J.A."/>
            <person name="Ng W.-L."/>
            <person name="Kazmierczak K.M."/>
            <person name="Andrzejewski T.M."/>
            <person name="Davidsen T.M."/>
            <person name="Wayne K.J."/>
            <person name="Tettelin H."/>
            <person name="Glass J.I."/>
            <person name="Rusch D."/>
            <person name="Podicherti R."/>
            <person name="Tsui H.-C.T."/>
            <person name="Winkler M.E."/>
        </authorList>
    </citation>
    <scope>NUCLEOTIDE SEQUENCE</scope>
</reference>
<comment type="catalytic activity">
    <reaction evidence="6">
        <text>L-glutamine + H2O = L-glutamate + NH4(+)</text>
        <dbReference type="Rhea" id="RHEA:15889"/>
        <dbReference type="ChEBI" id="CHEBI:15377"/>
        <dbReference type="ChEBI" id="CHEBI:28938"/>
        <dbReference type="ChEBI" id="CHEBI:29985"/>
        <dbReference type="ChEBI" id="CHEBI:58359"/>
        <dbReference type="EC" id="3.5.1.2"/>
    </reaction>
</comment>
<evidence type="ECO:0000256" key="4">
    <source>
        <dbReference type="ARBA" id="ARBA00022962"/>
    </source>
</evidence>
<keyword evidence="3" id="KW-0378">Hydrolase</keyword>
<dbReference type="SUPFAM" id="SSF52317">
    <property type="entry name" value="Class I glutamine amidotransferase-like"/>
    <property type="match status" value="1"/>
</dbReference>
<dbReference type="PANTHER" id="PTHR31559:SF0">
    <property type="entry name" value="PYRIDOXAL 5'-PHOSPHATE SYNTHASE SUBUNIT SNO1-RELATED"/>
    <property type="match status" value="1"/>
</dbReference>
<dbReference type="InterPro" id="IPR021196">
    <property type="entry name" value="PdxT/SNO_CS"/>
</dbReference>
<dbReference type="EMBL" id="UINC01207515">
    <property type="protein sequence ID" value="SVE29626.1"/>
    <property type="molecule type" value="Genomic_DNA"/>
</dbReference>
<dbReference type="GO" id="GO:1903600">
    <property type="term" value="C:glutaminase complex"/>
    <property type="evidence" value="ECO:0007669"/>
    <property type="project" value="TreeGrafter"/>
</dbReference>
<accession>A0A383CB65</accession>
<dbReference type="PIRSF" id="PIRSF005639">
    <property type="entry name" value="Glut_amidoT_SNO"/>
    <property type="match status" value="1"/>
</dbReference>
<evidence type="ECO:0000313" key="7">
    <source>
        <dbReference type="EMBL" id="SVE29626.1"/>
    </source>
</evidence>
<dbReference type="Pfam" id="PF01174">
    <property type="entry name" value="SNO"/>
    <property type="match status" value="1"/>
</dbReference>
<evidence type="ECO:0000256" key="3">
    <source>
        <dbReference type="ARBA" id="ARBA00022801"/>
    </source>
</evidence>
<feature type="non-terminal residue" evidence="7">
    <location>
        <position position="165"/>
    </location>
</feature>
<dbReference type="GO" id="GO:0008614">
    <property type="term" value="P:pyridoxine metabolic process"/>
    <property type="evidence" value="ECO:0007669"/>
    <property type="project" value="TreeGrafter"/>
</dbReference>
<dbReference type="GO" id="GO:0042823">
    <property type="term" value="P:pyridoxal phosphate biosynthetic process"/>
    <property type="evidence" value="ECO:0007669"/>
    <property type="project" value="InterPro"/>
</dbReference>
<dbReference type="GO" id="GO:0005829">
    <property type="term" value="C:cytosol"/>
    <property type="evidence" value="ECO:0007669"/>
    <property type="project" value="TreeGrafter"/>
</dbReference>
<evidence type="ECO:0000256" key="2">
    <source>
        <dbReference type="ARBA" id="ARBA00012918"/>
    </source>
</evidence>
<organism evidence="7">
    <name type="scientific">marine metagenome</name>
    <dbReference type="NCBI Taxonomy" id="408172"/>
    <lineage>
        <taxon>unclassified sequences</taxon>
        <taxon>metagenomes</taxon>
        <taxon>ecological metagenomes</taxon>
    </lineage>
</organism>
<dbReference type="InterPro" id="IPR029062">
    <property type="entry name" value="Class_I_gatase-like"/>
</dbReference>
<evidence type="ECO:0000256" key="5">
    <source>
        <dbReference type="ARBA" id="ARBA00023239"/>
    </source>
</evidence>
<sequence>MHNPPIVGVLGLQGDFAAHGQVLRRRGVEVRVVRQPKQLTGLNGLVIPGGESTTLIKLMDVFEFWDPLREFVRSGAAVFGTCAGLIILASEVLNPRQRSLSVIDVAVERNGYGRQRESFEGEGVFSAEGTRIPMVFIRAPRIVRTGANVLALGECEGDTVIARQD</sequence>
<dbReference type="EC" id="3.5.1.2" evidence="2"/>
<dbReference type="AlphaFoldDB" id="A0A383CB65"/>
<name>A0A383CB65_9ZZZZ</name>
<dbReference type="PROSITE" id="PS01236">
    <property type="entry name" value="PDXT_SNO_1"/>
    <property type="match status" value="1"/>
</dbReference>
<dbReference type="NCBIfam" id="TIGR03800">
    <property type="entry name" value="PLP_synth_Pdx2"/>
    <property type="match status" value="1"/>
</dbReference>
<dbReference type="PROSITE" id="PS51130">
    <property type="entry name" value="PDXT_SNO_2"/>
    <property type="match status" value="1"/>
</dbReference>
<dbReference type="Gene3D" id="3.40.50.880">
    <property type="match status" value="1"/>
</dbReference>
<evidence type="ECO:0000256" key="6">
    <source>
        <dbReference type="ARBA" id="ARBA00049534"/>
    </source>
</evidence>
<gene>
    <name evidence="7" type="ORF">METZ01_LOCUS482480</name>
</gene>
<evidence type="ECO:0000256" key="1">
    <source>
        <dbReference type="ARBA" id="ARBA00008345"/>
    </source>
</evidence>
<protein>
    <recommendedName>
        <fullName evidence="2">glutaminase</fullName>
        <ecNumber evidence="2">3.5.1.2</ecNumber>
    </recommendedName>
</protein>
<keyword evidence="4" id="KW-0315">Glutamine amidotransferase</keyword>
<comment type="similarity">
    <text evidence="1">Belongs to the glutaminase PdxT/SNO family.</text>
</comment>
<dbReference type="InterPro" id="IPR002161">
    <property type="entry name" value="PdxT/SNO"/>
</dbReference>
<dbReference type="GO" id="GO:0016829">
    <property type="term" value="F:lyase activity"/>
    <property type="evidence" value="ECO:0007669"/>
    <property type="project" value="UniProtKB-KW"/>
</dbReference>
<dbReference type="PANTHER" id="PTHR31559">
    <property type="entry name" value="PYRIDOXAL 5'-PHOSPHATE SYNTHASE SUBUNIT SNO"/>
    <property type="match status" value="1"/>
</dbReference>
<dbReference type="GO" id="GO:0004359">
    <property type="term" value="F:glutaminase activity"/>
    <property type="evidence" value="ECO:0007669"/>
    <property type="project" value="UniProtKB-EC"/>
</dbReference>
<proteinExistence type="inferred from homology"/>